<evidence type="ECO:0000313" key="1">
    <source>
        <dbReference type="EMBL" id="KKL07391.1"/>
    </source>
</evidence>
<sequence>VKYSSTVVLTHILSPLDDANPNITLGTTFLQRFMIGEGGSGTMTVRQRFVQASPPYNMGDGNVFSFIFAIFDNLSNEIEAIYHAPDPPWANNGPTDIRPDRIDLKTGKLYKTIKIIGEDKSLFMDPDFIQESEEIEITADFKNSDMDLIPHPFQGNDLTGKTVIMFDPMSVIVERLEDIKNSGGDASEIIFGNYLNIDNEELNRARPPGVMSVSISMK</sequence>
<protein>
    <submittedName>
        <fullName evidence="1">Uncharacterized protein</fullName>
    </submittedName>
</protein>
<reference evidence="1" key="1">
    <citation type="journal article" date="2015" name="Nature">
        <title>Complex archaea that bridge the gap between prokaryotes and eukaryotes.</title>
        <authorList>
            <person name="Spang A."/>
            <person name="Saw J.H."/>
            <person name="Jorgensen S.L."/>
            <person name="Zaremba-Niedzwiedzka K."/>
            <person name="Martijn J."/>
            <person name="Lind A.E."/>
            <person name="van Eijk R."/>
            <person name="Schleper C."/>
            <person name="Guy L."/>
            <person name="Ettema T.J."/>
        </authorList>
    </citation>
    <scope>NUCLEOTIDE SEQUENCE</scope>
</reference>
<gene>
    <name evidence="1" type="ORF">LCGC14_2586470</name>
</gene>
<dbReference type="EMBL" id="LAZR01043311">
    <property type="protein sequence ID" value="KKL07391.1"/>
    <property type="molecule type" value="Genomic_DNA"/>
</dbReference>
<feature type="non-terminal residue" evidence="1">
    <location>
        <position position="1"/>
    </location>
</feature>
<proteinExistence type="predicted"/>
<organism evidence="1">
    <name type="scientific">marine sediment metagenome</name>
    <dbReference type="NCBI Taxonomy" id="412755"/>
    <lineage>
        <taxon>unclassified sequences</taxon>
        <taxon>metagenomes</taxon>
        <taxon>ecological metagenomes</taxon>
    </lineage>
</organism>
<dbReference type="AlphaFoldDB" id="A0A0F9CP08"/>
<name>A0A0F9CP08_9ZZZZ</name>
<comment type="caution">
    <text evidence="1">The sequence shown here is derived from an EMBL/GenBank/DDBJ whole genome shotgun (WGS) entry which is preliminary data.</text>
</comment>
<accession>A0A0F9CP08</accession>